<evidence type="ECO:0000313" key="2">
    <source>
        <dbReference type="Proteomes" id="UP000607796"/>
    </source>
</evidence>
<dbReference type="Proteomes" id="UP000607796">
    <property type="component" value="Unassembled WGS sequence"/>
</dbReference>
<keyword evidence="2" id="KW-1185">Reference proteome</keyword>
<evidence type="ECO:0000313" key="1">
    <source>
        <dbReference type="EMBL" id="MBE9637700.1"/>
    </source>
</evidence>
<accession>A0ABR9X2K2</accession>
<sequence length="158" mass="17161">MAKITFLPLPDETVARLRNGGPDAYGQAPERVRSEGGGNPCRHCLDFVPEGAEMLILAFRPFGAPQPYAETGPIFLCAGECASWGGAGVPPILTSSPDYLLKGYTADERILYGTGKVVPRDEVECYAAALLDRPEIAFVDVRSARNNCFQTRIVRREA</sequence>
<reference evidence="1 2" key="1">
    <citation type="journal article" date="2021" name="Int. J. Syst. Evol. Microbiol.">
        <title>Salipiger mangrovisoli sp. nov., isolated from mangrove soil and the proposal for the reclassification of Paraphaeobacter pallidus as Salipiger pallidus comb. nov.</title>
        <authorList>
            <person name="Du J."/>
            <person name="Liu Y."/>
            <person name="Pei T."/>
            <person name="Deng M.R."/>
            <person name="Zhu H."/>
        </authorList>
    </citation>
    <scope>NUCLEOTIDE SEQUENCE [LARGE SCALE GENOMIC DNA]</scope>
    <source>
        <strain evidence="1 2">6D45A</strain>
    </source>
</reference>
<name>A0ABR9X2K2_9RHOB</name>
<dbReference type="InterPro" id="IPR009593">
    <property type="entry name" value="DUF1203"/>
</dbReference>
<dbReference type="PIRSF" id="PIRSF034110">
    <property type="entry name" value="DUF1203"/>
    <property type="match status" value="1"/>
</dbReference>
<comment type="caution">
    <text evidence="1">The sequence shown here is derived from an EMBL/GenBank/DDBJ whole genome shotgun (WGS) entry which is preliminary data.</text>
</comment>
<dbReference type="RefSeq" id="WP_194135003.1">
    <property type="nucleotide sequence ID" value="NZ_JADFFK010000008.1"/>
</dbReference>
<protein>
    <submittedName>
        <fullName evidence="1">DUF1203 domain-containing protein</fullName>
    </submittedName>
</protein>
<dbReference type="EMBL" id="JADFFK010000008">
    <property type="protein sequence ID" value="MBE9637700.1"/>
    <property type="molecule type" value="Genomic_DNA"/>
</dbReference>
<dbReference type="Pfam" id="PF06718">
    <property type="entry name" value="DUF1203"/>
    <property type="match status" value="1"/>
</dbReference>
<gene>
    <name evidence="1" type="ORF">IQ782_12665</name>
</gene>
<proteinExistence type="predicted"/>
<organism evidence="1 2">
    <name type="scientific">Salipiger mangrovisoli</name>
    <dbReference type="NCBI Taxonomy" id="2865933"/>
    <lineage>
        <taxon>Bacteria</taxon>
        <taxon>Pseudomonadati</taxon>
        <taxon>Pseudomonadota</taxon>
        <taxon>Alphaproteobacteria</taxon>
        <taxon>Rhodobacterales</taxon>
        <taxon>Roseobacteraceae</taxon>
        <taxon>Salipiger</taxon>
    </lineage>
</organism>